<dbReference type="InterPro" id="IPR036962">
    <property type="entry name" value="Glyco_hydro_3_N_sf"/>
</dbReference>
<comment type="similarity">
    <text evidence="2">Belongs to the glycosyl hydrolase 3 family.</text>
</comment>
<evidence type="ECO:0000313" key="8">
    <source>
        <dbReference type="Proteomes" id="UP000188219"/>
    </source>
</evidence>
<keyword evidence="5" id="KW-0326">Glycosidase</keyword>
<evidence type="ECO:0000259" key="6">
    <source>
        <dbReference type="Pfam" id="PF00933"/>
    </source>
</evidence>
<keyword evidence="8" id="KW-1185">Reference proteome</keyword>
<evidence type="ECO:0000256" key="1">
    <source>
        <dbReference type="ARBA" id="ARBA00001231"/>
    </source>
</evidence>
<evidence type="ECO:0000256" key="2">
    <source>
        <dbReference type="ARBA" id="ARBA00005336"/>
    </source>
</evidence>
<dbReference type="AlphaFoldDB" id="A0A1Q2MA52"/>
<name>A0A1Q2MA52_9GAMM</name>
<dbReference type="KEGG" id="maga:Mag101_06085"/>
<evidence type="ECO:0000256" key="5">
    <source>
        <dbReference type="ARBA" id="ARBA00023295"/>
    </source>
</evidence>
<dbReference type="Gene3D" id="3.20.20.300">
    <property type="entry name" value="Glycoside hydrolase, family 3, N-terminal domain"/>
    <property type="match status" value="1"/>
</dbReference>
<dbReference type="InterPro" id="IPR036881">
    <property type="entry name" value="Glyco_hydro_3_C_sf"/>
</dbReference>
<evidence type="ECO:0000313" key="7">
    <source>
        <dbReference type="EMBL" id="AQQ69418.1"/>
    </source>
</evidence>
<protein>
    <recommendedName>
        <fullName evidence="3">beta-N-acetylhexosaminidase</fullName>
        <ecNumber evidence="3">3.2.1.52</ecNumber>
    </recommendedName>
</protein>
<dbReference type="PANTHER" id="PTHR30480:SF13">
    <property type="entry name" value="BETA-HEXOSAMINIDASE"/>
    <property type="match status" value="1"/>
</dbReference>
<dbReference type="GO" id="GO:0009254">
    <property type="term" value="P:peptidoglycan turnover"/>
    <property type="evidence" value="ECO:0007669"/>
    <property type="project" value="TreeGrafter"/>
</dbReference>
<evidence type="ECO:0000256" key="4">
    <source>
        <dbReference type="ARBA" id="ARBA00022801"/>
    </source>
</evidence>
<dbReference type="Proteomes" id="UP000188219">
    <property type="component" value="Chromosome"/>
</dbReference>
<gene>
    <name evidence="7" type="ORF">Mag101_06085</name>
</gene>
<reference evidence="7" key="1">
    <citation type="submission" date="2017-02" db="EMBL/GenBank/DDBJ databases">
        <title>Genome of Microbulbifer agarilyticus GP101.</title>
        <authorList>
            <person name="Jung J."/>
            <person name="Bae S.S."/>
            <person name="Baek K."/>
        </authorList>
    </citation>
    <scope>NUCLEOTIDE SEQUENCE [LARGE SCALE GENOMIC DNA]</scope>
    <source>
        <strain evidence="7">GP101</strain>
    </source>
</reference>
<dbReference type="EMBL" id="CP019650">
    <property type="protein sequence ID" value="AQQ69418.1"/>
    <property type="molecule type" value="Genomic_DNA"/>
</dbReference>
<dbReference type="PANTHER" id="PTHR30480">
    <property type="entry name" value="BETA-HEXOSAMINIDASE-RELATED"/>
    <property type="match status" value="1"/>
</dbReference>
<organism evidence="7 8">
    <name type="scientific">Microbulbifer agarilyticus</name>
    <dbReference type="NCBI Taxonomy" id="260552"/>
    <lineage>
        <taxon>Bacteria</taxon>
        <taxon>Pseudomonadati</taxon>
        <taxon>Pseudomonadota</taxon>
        <taxon>Gammaproteobacteria</taxon>
        <taxon>Cellvibrionales</taxon>
        <taxon>Microbulbiferaceae</taxon>
        <taxon>Microbulbifer</taxon>
    </lineage>
</organism>
<sequence length="618" mass="65992">MGQDSAGPSLDLRQKIAQKLMLDIRYFCPDMQRPEEGQGGAAHCAQPVTSLPSELATLISESDLGGIILFADNLESSAQMVKLNRALQASAAQSRSGLPLLIGIDQEGGRVNRLPRDEAAAFAGNMAIGATYTREGDRFARATAEVMADQLRVLGFNVNFAPTLDVNSNPDNPVINVRSYSETPQVVADLGAASVEGFQQRGVAATVKHFPGHGDTSVDSHTGLPRVERTEAEAQAVDLLPFKQVIALAQPALTMTAHIQYPSLDTTMLTSRSGEQMLAPATLSREILTGILRNDMGYQGVIVTDSLNMAGISDYFTPEEAVVNTFKAGADIALMPIKIRYPEDLVLLDKLVDRVVFAVEAGELSLEELDASLARVQNLKQQFIDESWVELAEGVAIARAAQVLATEEHRALADALASAALTNIFTPDPSVLPVIDDSVERMQILAPHPAIGEALRIALMQVSDVEVEVLNAESAVAVVSESDADALVVASIVPSESAVELGGMEDLAILKHRVIDLDKRYEIYVDALKAANTRGAKTVFVSMRSPYEAARFESLADVHLASFDYKAYLGEGQQLEGPIYHALARALLSPELSAGELPVTVSSSEAVHAGSAAVNTEG</sequence>
<dbReference type="STRING" id="260552.Mag101_06085"/>
<dbReference type="PROSITE" id="PS00775">
    <property type="entry name" value="GLYCOSYL_HYDROL_F3"/>
    <property type="match status" value="1"/>
</dbReference>
<feature type="domain" description="Glycoside hydrolase family 3 N-terminal" evidence="6">
    <location>
        <begin position="50"/>
        <end position="379"/>
    </location>
</feature>
<dbReference type="SUPFAM" id="SSF51445">
    <property type="entry name" value="(Trans)glycosidases"/>
    <property type="match status" value="1"/>
</dbReference>
<evidence type="ECO:0000256" key="3">
    <source>
        <dbReference type="ARBA" id="ARBA00012663"/>
    </source>
</evidence>
<dbReference type="GO" id="GO:0004563">
    <property type="term" value="F:beta-N-acetylhexosaminidase activity"/>
    <property type="evidence" value="ECO:0007669"/>
    <property type="project" value="UniProtKB-EC"/>
</dbReference>
<comment type="catalytic activity">
    <reaction evidence="1">
        <text>Hydrolysis of terminal non-reducing N-acetyl-D-hexosamine residues in N-acetyl-beta-D-hexosaminides.</text>
        <dbReference type="EC" id="3.2.1.52"/>
    </reaction>
</comment>
<dbReference type="InterPro" id="IPR001764">
    <property type="entry name" value="Glyco_hydro_3_N"/>
</dbReference>
<dbReference type="Gene3D" id="3.40.50.1700">
    <property type="entry name" value="Glycoside hydrolase family 3 C-terminal domain"/>
    <property type="match status" value="1"/>
</dbReference>
<dbReference type="InterPro" id="IPR050226">
    <property type="entry name" value="NagZ_Beta-hexosaminidase"/>
</dbReference>
<proteinExistence type="inferred from homology"/>
<keyword evidence="4" id="KW-0378">Hydrolase</keyword>
<dbReference type="InterPro" id="IPR017853">
    <property type="entry name" value="GH"/>
</dbReference>
<dbReference type="GO" id="GO:0005975">
    <property type="term" value="P:carbohydrate metabolic process"/>
    <property type="evidence" value="ECO:0007669"/>
    <property type="project" value="InterPro"/>
</dbReference>
<dbReference type="EC" id="3.2.1.52" evidence="3"/>
<accession>A0A1Q2MA52</accession>
<dbReference type="InterPro" id="IPR019800">
    <property type="entry name" value="Glyco_hydro_3_AS"/>
</dbReference>
<dbReference type="Pfam" id="PF00933">
    <property type="entry name" value="Glyco_hydro_3"/>
    <property type="match status" value="1"/>
</dbReference>